<evidence type="ECO:0000256" key="1">
    <source>
        <dbReference type="ARBA" id="ARBA00004123"/>
    </source>
</evidence>
<dbReference type="AlphaFoldDB" id="A0A3Q0RAE2"/>
<accession>A0A3Q0RAE2</accession>
<dbReference type="PANTHER" id="PTHR19980">
    <property type="entry name" value="RNA CLEAVAGE STIMULATION FACTOR"/>
    <property type="match status" value="1"/>
</dbReference>
<evidence type="ECO:0000256" key="4">
    <source>
        <dbReference type="SAM" id="MobiDB-lite"/>
    </source>
</evidence>
<proteinExistence type="predicted"/>
<keyword evidence="2" id="KW-0677">Repeat</keyword>
<dbReference type="PANTHER" id="PTHR19980:SF0">
    <property type="entry name" value="CLEAVAGE STIMULATION FACTOR SUBUNIT 3"/>
    <property type="match status" value="1"/>
</dbReference>
<dbReference type="Ensembl" id="ENSACIT00000007294.1">
    <property type="protein sequence ID" value="ENSACIP00000007082.1"/>
    <property type="gene ID" value="ENSACIG00000005539.1"/>
</dbReference>
<name>A0A3Q0RAE2_AMPCI</name>
<feature type="region of interest" description="Disordered" evidence="4">
    <location>
        <begin position="549"/>
        <end position="603"/>
    </location>
</feature>
<reference evidence="6" key="1">
    <citation type="submission" date="2025-08" db="UniProtKB">
        <authorList>
            <consortium name="Ensembl"/>
        </authorList>
    </citation>
    <scope>IDENTIFICATION</scope>
</reference>
<dbReference type="GO" id="GO:0031124">
    <property type="term" value="P:mRNA 3'-end processing"/>
    <property type="evidence" value="ECO:0007669"/>
    <property type="project" value="InterPro"/>
</dbReference>
<dbReference type="SMART" id="SM00386">
    <property type="entry name" value="HAT"/>
    <property type="match status" value="8"/>
</dbReference>
<dbReference type="GeneTree" id="ENSGT00390000006758"/>
<dbReference type="InterPro" id="IPR011990">
    <property type="entry name" value="TPR-like_helical_dom_sf"/>
</dbReference>
<dbReference type="Proteomes" id="UP000261340">
    <property type="component" value="Unplaced"/>
</dbReference>
<organism evidence="6 7">
    <name type="scientific">Amphilophus citrinellus</name>
    <name type="common">Midas cichlid</name>
    <name type="synonym">Cichlasoma citrinellum</name>
    <dbReference type="NCBI Taxonomy" id="61819"/>
    <lineage>
        <taxon>Eukaryota</taxon>
        <taxon>Metazoa</taxon>
        <taxon>Chordata</taxon>
        <taxon>Craniata</taxon>
        <taxon>Vertebrata</taxon>
        <taxon>Euteleostomi</taxon>
        <taxon>Actinopterygii</taxon>
        <taxon>Neopterygii</taxon>
        <taxon>Teleostei</taxon>
        <taxon>Neoteleostei</taxon>
        <taxon>Acanthomorphata</taxon>
        <taxon>Ovalentaria</taxon>
        <taxon>Cichlomorphae</taxon>
        <taxon>Cichliformes</taxon>
        <taxon>Cichlidae</taxon>
        <taxon>New World cichlids</taxon>
        <taxon>Cichlasomatinae</taxon>
        <taxon>Heroini</taxon>
        <taxon>Amphilophus</taxon>
    </lineage>
</organism>
<dbReference type="GO" id="GO:0003729">
    <property type="term" value="F:mRNA binding"/>
    <property type="evidence" value="ECO:0007669"/>
    <property type="project" value="TreeGrafter"/>
</dbReference>
<evidence type="ECO:0000256" key="2">
    <source>
        <dbReference type="ARBA" id="ARBA00022737"/>
    </source>
</evidence>
<dbReference type="InterPro" id="IPR003107">
    <property type="entry name" value="HAT"/>
</dbReference>
<sequence>MKVLHIDLWKCYLSYVRETKGKLPSYKEKMAQAYDFALDKIGMEIMSYQIWVDYINFLKGVEAVGSYAENQRITAVRRVYQRGCVNPMINIEQLWRDYSKYEEGINVHLAKKMIEDRSRDYMNARRVAKEYETVMKGLDRNAPSVPPQNSPQEAQQVEMWKKYIQWEKSNPLRTEDQTLITKRVMFAYEQCLLVLGHHPDIWYEAAQYLEQSSKLLAEKGDMNNSKLFSDEAANIYERAIGTLLKKNMLLYFAFADYEESRMKYEKVHSIYNKLLAIEDIDPTLVYIQYMKFARRAEGIKSGRTIFKKAREDPRTRHHVYVTAALMEYYCSKDKSVAFKIFELGLKKYGDIPEYILYICYKFCGLHLISRNYEIWARFLAFESNIGDLASILKVERRRFMAFKDEYEGKETALLVDRYKFMDLYPCSTSELKALGYKDVSRAKLAALLPETVVAPSVPALKDEVDRKPEYPKPDTNQMIPFQPRHLARLHPVPGGVFPVPPAAVVLMKLLPPPTCFTGPFVQVDELMETFRRCTLPETVDAAVELITGRQPDAGGEGNGSMENHTIAKSLKRPNADSDEEDDKGAIAPPIHDIYRARQQKRIR</sequence>
<dbReference type="GO" id="GO:0005634">
    <property type="term" value="C:nucleus"/>
    <property type="evidence" value="ECO:0007669"/>
    <property type="project" value="UniProtKB-SubCell"/>
</dbReference>
<keyword evidence="3" id="KW-0539">Nucleus</keyword>
<dbReference type="OMA" id="CFRGPFV"/>
<dbReference type="InterPro" id="IPR008847">
    <property type="entry name" value="Suf"/>
</dbReference>
<reference evidence="6" key="2">
    <citation type="submission" date="2025-09" db="UniProtKB">
        <authorList>
            <consortium name="Ensembl"/>
        </authorList>
    </citation>
    <scope>IDENTIFICATION</scope>
</reference>
<evidence type="ECO:0000259" key="5">
    <source>
        <dbReference type="Pfam" id="PF05843"/>
    </source>
</evidence>
<comment type="subcellular location">
    <subcellularLocation>
        <location evidence="1">Nucleus</location>
    </subcellularLocation>
</comment>
<dbReference type="FunFam" id="1.25.40.1040:FF:000002">
    <property type="entry name" value="Cleavage stimulation factor subunit 3"/>
    <property type="match status" value="1"/>
</dbReference>
<dbReference type="InterPro" id="IPR045243">
    <property type="entry name" value="Rna14-like"/>
</dbReference>
<evidence type="ECO:0000256" key="3">
    <source>
        <dbReference type="ARBA" id="ARBA00023242"/>
    </source>
</evidence>
<protein>
    <submittedName>
        <fullName evidence="6">Cleavage stimulation factor, 3' pre-RNA, subunit 3</fullName>
    </submittedName>
</protein>
<dbReference type="Gene3D" id="1.25.40.1040">
    <property type="match status" value="1"/>
</dbReference>
<feature type="domain" description="Suppressor of forked" evidence="5">
    <location>
        <begin position="1"/>
        <end position="431"/>
    </location>
</feature>
<dbReference type="STRING" id="61819.ENSACIP00000007082"/>
<dbReference type="SUPFAM" id="SSF48452">
    <property type="entry name" value="TPR-like"/>
    <property type="match status" value="1"/>
</dbReference>
<evidence type="ECO:0000313" key="7">
    <source>
        <dbReference type="Proteomes" id="UP000261340"/>
    </source>
</evidence>
<evidence type="ECO:0000313" key="6">
    <source>
        <dbReference type="Ensembl" id="ENSACIP00000007082.1"/>
    </source>
</evidence>
<dbReference type="Pfam" id="PF05843">
    <property type="entry name" value="Suf"/>
    <property type="match status" value="1"/>
</dbReference>
<keyword evidence="7" id="KW-1185">Reference proteome</keyword>